<comment type="function">
    <text evidence="3">Catalyzes the interconversion of 2-phosphoglycerate and 3-phosphoglycerate.</text>
</comment>
<dbReference type="Pfam" id="PF01676">
    <property type="entry name" value="Metalloenzyme"/>
    <property type="match status" value="1"/>
</dbReference>
<dbReference type="InterPro" id="IPR011258">
    <property type="entry name" value="BPG-indep_PGM_N"/>
</dbReference>
<comment type="catalytic activity">
    <reaction evidence="1">
        <text>(2R)-2-phosphoglycerate = (2R)-3-phosphoglycerate</text>
        <dbReference type="Rhea" id="RHEA:15901"/>
        <dbReference type="ChEBI" id="CHEBI:58272"/>
        <dbReference type="ChEBI" id="CHEBI:58289"/>
        <dbReference type="EC" id="5.4.2.12"/>
    </reaction>
</comment>
<feature type="binding site" evidence="13">
    <location>
        <position position="440"/>
    </location>
    <ligand>
        <name>Mn(2+)</name>
        <dbReference type="ChEBI" id="CHEBI:29035"/>
        <label>2</label>
    </ligand>
</feature>
<protein>
    <recommendedName>
        <fullName evidence="10">2,3-bisphosphoglycerate-independent phosphoglycerate mutase</fullName>
        <ecNumber evidence="10">5.4.2.12</ecNumber>
    </recommendedName>
</protein>
<dbReference type="FunFam" id="3.40.1450.10:FF:000002">
    <property type="entry name" value="2,3-bisphosphoglycerate-independent phosphoglycerate mutase"/>
    <property type="match status" value="1"/>
</dbReference>
<dbReference type="NCBIfam" id="TIGR01307">
    <property type="entry name" value="pgm_bpd_ind"/>
    <property type="match status" value="1"/>
</dbReference>
<organism evidence="16 17">
    <name type="scientific">Candidatus Falkowbacteria bacterium GW2011_GWA2_41_14</name>
    <dbReference type="NCBI Taxonomy" id="1618635"/>
    <lineage>
        <taxon>Bacteria</taxon>
        <taxon>Candidatus Falkowiibacteriota</taxon>
    </lineage>
</organism>
<feature type="binding site" evidence="13">
    <location>
        <position position="441"/>
    </location>
    <ligand>
        <name>Mn(2+)</name>
        <dbReference type="ChEBI" id="CHEBI:29035"/>
        <label>2</label>
    </ligand>
</feature>
<dbReference type="InterPro" id="IPR006124">
    <property type="entry name" value="Metalloenzyme"/>
</dbReference>
<feature type="binding site" evidence="13">
    <location>
        <position position="403"/>
    </location>
    <ligand>
        <name>Mn(2+)</name>
        <dbReference type="ChEBI" id="CHEBI:29035"/>
        <label>1</label>
    </ligand>
</feature>
<dbReference type="GO" id="GO:0006007">
    <property type="term" value="P:glucose catabolic process"/>
    <property type="evidence" value="ECO:0007669"/>
    <property type="project" value="InterPro"/>
</dbReference>
<dbReference type="GO" id="GO:0006096">
    <property type="term" value="P:glycolytic process"/>
    <property type="evidence" value="ECO:0007669"/>
    <property type="project" value="UniProtKB-UniRule"/>
</dbReference>
<dbReference type="SUPFAM" id="SSF53649">
    <property type="entry name" value="Alkaline phosphatase-like"/>
    <property type="match status" value="1"/>
</dbReference>
<evidence type="ECO:0000256" key="9">
    <source>
        <dbReference type="ARBA" id="ARBA00023235"/>
    </source>
</evidence>
<dbReference type="GO" id="GO:0030145">
    <property type="term" value="F:manganese ion binding"/>
    <property type="evidence" value="ECO:0007669"/>
    <property type="project" value="InterPro"/>
</dbReference>
<keyword evidence="7" id="KW-0324">Glycolysis</keyword>
<name>A0A0G0UUX6_9BACT</name>
<comment type="caution">
    <text evidence="16">The sequence shown here is derived from an EMBL/GenBank/DDBJ whole genome shotgun (WGS) entry which is preliminary data.</text>
</comment>
<dbReference type="InterPro" id="IPR036646">
    <property type="entry name" value="PGAM_B_sf"/>
</dbReference>
<feature type="binding site" evidence="13">
    <location>
        <position position="459"/>
    </location>
    <ligand>
        <name>Mn(2+)</name>
        <dbReference type="ChEBI" id="CHEBI:29035"/>
        <label>1</label>
    </ligand>
</feature>
<keyword evidence="6 13" id="KW-0479">Metal-binding</keyword>
<comment type="cofactor">
    <cofactor evidence="2">
        <name>Mn(2+)</name>
        <dbReference type="ChEBI" id="CHEBI:29035"/>
    </cofactor>
</comment>
<comment type="similarity">
    <text evidence="5">Belongs to the BPG-independent phosphoglycerate mutase family.</text>
</comment>
<dbReference type="Proteomes" id="UP000034190">
    <property type="component" value="Unassembled WGS sequence"/>
</dbReference>
<evidence type="ECO:0000259" key="14">
    <source>
        <dbReference type="Pfam" id="PF01676"/>
    </source>
</evidence>
<evidence type="ECO:0000256" key="10">
    <source>
        <dbReference type="NCBIfam" id="TIGR01307"/>
    </source>
</evidence>
<dbReference type="Pfam" id="PF06415">
    <property type="entry name" value="iPGM_N"/>
    <property type="match status" value="1"/>
</dbReference>
<feature type="domain" description="BPG-independent PGAM N-terminal" evidence="15">
    <location>
        <begin position="82"/>
        <end position="295"/>
    </location>
</feature>
<feature type="active site" description="Phosphoserine intermediate" evidence="11">
    <location>
        <position position="62"/>
    </location>
</feature>
<sequence length="522" mass="57109">VRPKPIVLIVLDGWGIATPYAGNAIGLADTPNIKSYLVKYPSTTLVASGEGVGLPWGESGNSEVGHLNLGLGRILYQSLPRINKAIADRSFYENKILLKAIEQVKNKKSKLHFISLVSNGCVHSSLEHLAALIDMARENEVNNFYVHAILDGRDTPFNSGSNFIKEVEKSLAGSNGKIASLHGRFYAMDRDNHWDRTAKSYDAMVLGLGETNRSAEKAIEESYKKKIYDEEFMPTVITEAGEPVAKISDNDAVIFLNYRPDRARQLTKAFVLPGFEKFKRDQYLNIFFAGLVEYEASLPMAVVFPSEIIKNTLGEVLAQAGLKQLRIAETEKYAHVTYFFNGGQEKKSVGEDQVLIPSPSVSSYAEKPEMSALEITDKVIAAVEQESYDFILINFANADMVGHTGNLPATIKAVEAVDKCVGRIVKSVLSQAGLLFITADHGNAEGLFNMQTGMIDKEHSANPVPLLIISQDYEGKSLSLRDAPGGDLSLVKPQGMLADMAPTILKIMGVPKPPEMTGRSLI</sequence>
<evidence type="ECO:0000313" key="16">
    <source>
        <dbReference type="EMBL" id="KKR91331.1"/>
    </source>
</evidence>
<evidence type="ECO:0000256" key="3">
    <source>
        <dbReference type="ARBA" id="ARBA00002315"/>
    </source>
</evidence>
<dbReference type="GO" id="GO:0005829">
    <property type="term" value="C:cytosol"/>
    <property type="evidence" value="ECO:0007669"/>
    <property type="project" value="TreeGrafter"/>
</dbReference>
<keyword evidence="8 13" id="KW-0464">Manganese</keyword>
<evidence type="ECO:0000256" key="8">
    <source>
        <dbReference type="ARBA" id="ARBA00023211"/>
    </source>
</evidence>
<feature type="domain" description="Metalloenzyme" evidence="14">
    <location>
        <begin position="4"/>
        <end position="511"/>
    </location>
</feature>
<evidence type="ECO:0000256" key="12">
    <source>
        <dbReference type="PIRSR" id="PIRSR001492-2"/>
    </source>
</evidence>
<accession>A0A0G0UUX6</accession>
<evidence type="ECO:0000256" key="13">
    <source>
        <dbReference type="PIRSR" id="PIRSR001492-3"/>
    </source>
</evidence>
<dbReference type="HAMAP" id="MF_01038">
    <property type="entry name" value="GpmI"/>
    <property type="match status" value="1"/>
</dbReference>
<dbReference type="InterPro" id="IPR017850">
    <property type="entry name" value="Alkaline_phosphatase_core_sf"/>
</dbReference>
<evidence type="ECO:0000259" key="15">
    <source>
        <dbReference type="Pfam" id="PF06415"/>
    </source>
</evidence>
<feature type="binding site" evidence="12">
    <location>
        <position position="123"/>
    </location>
    <ligand>
        <name>substrate</name>
    </ligand>
</feature>
<evidence type="ECO:0000256" key="5">
    <source>
        <dbReference type="ARBA" id="ARBA00008819"/>
    </source>
</evidence>
<dbReference type="Gene3D" id="3.40.1450.10">
    <property type="entry name" value="BPG-independent phosphoglycerate mutase, domain B"/>
    <property type="match status" value="1"/>
</dbReference>
<dbReference type="InterPro" id="IPR005995">
    <property type="entry name" value="Pgm_bpd_ind"/>
</dbReference>
<evidence type="ECO:0000313" key="17">
    <source>
        <dbReference type="Proteomes" id="UP000034190"/>
    </source>
</evidence>
<dbReference type="PIRSF" id="PIRSF001492">
    <property type="entry name" value="IPGAM"/>
    <property type="match status" value="1"/>
</dbReference>
<evidence type="ECO:0000256" key="7">
    <source>
        <dbReference type="ARBA" id="ARBA00023152"/>
    </source>
</evidence>
<gene>
    <name evidence="16" type="ORF">UU43_C0009G0014</name>
</gene>
<evidence type="ECO:0000256" key="6">
    <source>
        <dbReference type="ARBA" id="ARBA00022723"/>
    </source>
</evidence>
<feature type="binding site" evidence="12">
    <location>
        <begin position="153"/>
        <end position="154"/>
    </location>
    <ligand>
        <name>substrate</name>
    </ligand>
</feature>
<dbReference type="PANTHER" id="PTHR31637">
    <property type="entry name" value="2,3-BISPHOSPHOGLYCERATE-INDEPENDENT PHOSPHOGLYCERATE MUTASE"/>
    <property type="match status" value="1"/>
</dbReference>
<feature type="binding site" evidence="12">
    <location>
        <begin position="259"/>
        <end position="262"/>
    </location>
    <ligand>
        <name>substrate</name>
    </ligand>
</feature>
<evidence type="ECO:0000256" key="2">
    <source>
        <dbReference type="ARBA" id="ARBA00001936"/>
    </source>
</evidence>
<evidence type="ECO:0000256" key="4">
    <source>
        <dbReference type="ARBA" id="ARBA00004798"/>
    </source>
</evidence>
<feature type="binding site" evidence="13">
    <location>
        <position position="399"/>
    </location>
    <ligand>
        <name>Mn(2+)</name>
        <dbReference type="ChEBI" id="CHEBI:29035"/>
        <label>1</label>
    </ligand>
</feature>
<comment type="pathway">
    <text evidence="4">Carbohydrate degradation; glycolysis; pyruvate from D-glyceraldehyde 3-phosphate: step 3/5.</text>
</comment>
<dbReference type="PATRIC" id="fig|1618635.3.peg.444"/>
<feature type="non-terminal residue" evidence="16">
    <location>
        <position position="1"/>
    </location>
</feature>
<reference evidence="16 17" key="1">
    <citation type="journal article" date="2015" name="Nature">
        <title>rRNA introns, odd ribosomes, and small enigmatic genomes across a large radiation of phyla.</title>
        <authorList>
            <person name="Brown C.T."/>
            <person name="Hug L.A."/>
            <person name="Thomas B.C."/>
            <person name="Sharon I."/>
            <person name="Castelle C.J."/>
            <person name="Singh A."/>
            <person name="Wilkins M.J."/>
            <person name="Williams K.H."/>
            <person name="Banfield J.F."/>
        </authorList>
    </citation>
    <scope>NUCLEOTIDE SEQUENCE [LARGE SCALE GENOMIC DNA]</scope>
</reference>
<evidence type="ECO:0000256" key="1">
    <source>
        <dbReference type="ARBA" id="ARBA00000370"/>
    </source>
</evidence>
<feature type="binding site" evidence="13">
    <location>
        <position position="62"/>
    </location>
    <ligand>
        <name>Mn(2+)</name>
        <dbReference type="ChEBI" id="CHEBI:29035"/>
        <label>2</label>
    </ligand>
</feature>
<dbReference type="AlphaFoldDB" id="A0A0G0UUX6"/>
<feature type="binding site" evidence="12">
    <location>
        <position position="190"/>
    </location>
    <ligand>
        <name>substrate</name>
    </ligand>
</feature>
<keyword evidence="9" id="KW-0413">Isomerase</keyword>
<proteinExistence type="inferred from homology"/>
<dbReference type="UniPathway" id="UPA00109">
    <property type="reaction ID" value="UER00186"/>
</dbReference>
<evidence type="ECO:0000256" key="11">
    <source>
        <dbReference type="PIRSR" id="PIRSR001492-1"/>
    </source>
</evidence>
<feature type="binding site" evidence="13">
    <location>
        <position position="12"/>
    </location>
    <ligand>
        <name>Mn(2+)</name>
        <dbReference type="ChEBI" id="CHEBI:29035"/>
        <label>2</label>
    </ligand>
</feature>
<feature type="binding site" evidence="12">
    <location>
        <position position="332"/>
    </location>
    <ligand>
        <name>substrate</name>
    </ligand>
</feature>
<dbReference type="EC" id="5.4.2.12" evidence="10"/>
<dbReference type="GO" id="GO:0004619">
    <property type="term" value="F:phosphoglycerate mutase activity"/>
    <property type="evidence" value="ECO:0007669"/>
    <property type="project" value="UniProtKB-UniRule"/>
</dbReference>
<dbReference type="EMBL" id="LCAP01000009">
    <property type="protein sequence ID" value="KKR91331.1"/>
    <property type="molecule type" value="Genomic_DNA"/>
</dbReference>
<dbReference type="PANTHER" id="PTHR31637:SF0">
    <property type="entry name" value="2,3-BISPHOSPHOGLYCERATE-INDEPENDENT PHOSPHOGLYCERATE MUTASE"/>
    <property type="match status" value="1"/>
</dbReference>
<dbReference type="CDD" id="cd16010">
    <property type="entry name" value="iPGM"/>
    <property type="match status" value="1"/>
</dbReference>
<dbReference type="SUPFAM" id="SSF64158">
    <property type="entry name" value="2,3-Bisphosphoglycerate-independent phosphoglycerate mutase, substrate-binding domain"/>
    <property type="match status" value="1"/>
</dbReference>
<dbReference type="Gene3D" id="3.40.720.10">
    <property type="entry name" value="Alkaline Phosphatase, subunit A"/>
    <property type="match status" value="1"/>
</dbReference>
<feature type="binding site" evidence="12">
    <location>
        <position position="184"/>
    </location>
    <ligand>
        <name>substrate</name>
    </ligand>
</feature>